<reference evidence="3 4" key="1">
    <citation type="submission" date="2016-10" db="EMBL/GenBank/DDBJ databases">
        <authorList>
            <person name="de Groot N.N."/>
        </authorList>
    </citation>
    <scope>NUCLEOTIDE SEQUENCE [LARGE SCALE GENOMIC DNA]</scope>
    <source>
        <strain evidence="3 4">CGMCC 4.6945</strain>
    </source>
</reference>
<gene>
    <name evidence="3" type="ORF">SAMN05421867_101454</name>
</gene>
<evidence type="ECO:0000313" key="3">
    <source>
        <dbReference type="EMBL" id="SFA76841.1"/>
    </source>
</evidence>
<keyword evidence="2" id="KW-0472">Membrane</keyword>
<feature type="region of interest" description="Disordered" evidence="1">
    <location>
        <begin position="1"/>
        <end position="49"/>
    </location>
</feature>
<dbReference type="STRING" id="988821.SAMN05421867_101454"/>
<keyword evidence="2" id="KW-1133">Transmembrane helix</keyword>
<name>A0A1I0VKI6_9CELL</name>
<sequence>MSASAARAVGPDRHRTAPVPSSAPSSAASAAPGAAPSPRRAGAPSTAPAPRLRLVRAPLQARTRVPFVLLCMAVLGAALLTALLLNTTMAGGAYAKYELSSTLGQLEQDRKDLQAELDERSAPGSLARAATALGMVPADGTGWIRLSDGTVQGRPGAAG</sequence>
<accession>A0A1I0VKI6</accession>
<dbReference type="AlphaFoldDB" id="A0A1I0VKI6"/>
<evidence type="ECO:0000313" key="4">
    <source>
        <dbReference type="Proteomes" id="UP000199012"/>
    </source>
</evidence>
<proteinExistence type="predicted"/>
<protein>
    <recommendedName>
        <fullName evidence="5">Cell division protein FtsL</fullName>
    </recommendedName>
</protein>
<organism evidence="3 4">
    <name type="scientific">Cellulomonas marina</name>
    <dbReference type="NCBI Taxonomy" id="988821"/>
    <lineage>
        <taxon>Bacteria</taxon>
        <taxon>Bacillati</taxon>
        <taxon>Actinomycetota</taxon>
        <taxon>Actinomycetes</taxon>
        <taxon>Micrococcales</taxon>
        <taxon>Cellulomonadaceae</taxon>
        <taxon>Cellulomonas</taxon>
    </lineage>
</organism>
<feature type="transmembrane region" description="Helical" evidence="2">
    <location>
        <begin position="65"/>
        <end position="85"/>
    </location>
</feature>
<evidence type="ECO:0000256" key="2">
    <source>
        <dbReference type="SAM" id="Phobius"/>
    </source>
</evidence>
<keyword evidence="4" id="KW-1185">Reference proteome</keyword>
<evidence type="ECO:0000256" key="1">
    <source>
        <dbReference type="SAM" id="MobiDB-lite"/>
    </source>
</evidence>
<dbReference type="EMBL" id="FOKA01000001">
    <property type="protein sequence ID" value="SFA76841.1"/>
    <property type="molecule type" value="Genomic_DNA"/>
</dbReference>
<feature type="compositionally biased region" description="Low complexity" evidence="1">
    <location>
        <begin position="17"/>
        <end position="49"/>
    </location>
</feature>
<dbReference type="Proteomes" id="UP000199012">
    <property type="component" value="Unassembled WGS sequence"/>
</dbReference>
<evidence type="ECO:0008006" key="5">
    <source>
        <dbReference type="Google" id="ProtNLM"/>
    </source>
</evidence>
<keyword evidence="2" id="KW-0812">Transmembrane</keyword>